<gene>
    <name evidence="2" type="ORF">TREES_T100021910</name>
</gene>
<dbReference type="AlphaFoldDB" id="L9JEF1"/>
<accession>L9JEF1</accession>
<sequence length="179" mass="18500">MSKGGAAVPGQTRMGSKLAVTGYPGSTLLDLQARAQEDTKTLLAGNWEVPGSVTSPGCESCSILWKCITNPAEDKKAPVLSSSSQTPQEQPSPLSCCCCNRLWLRKQLCHGGAHLSDKLTSTTGPTDAGVRAPTPVNGAVDCSLGALDVATALEAAADLDPDEILKEKKNPKGQGKAPT</sequence>
<evidence type="ECO:0000256" key="1">
    <source>
        <dbReference type="SAM" id="MobiDB-lite"/>
    </source>
</evidence>
<dbReference type="InParanoid" id="L9JEF1"/>
<reference evidence="3" key="1">
    <citation type="submission" date="2012-07" db="EMBL/GenBank/DDBJ databases">
        <title>Genome of the Chinese tree shrew, a rising model animal genetically related to primates.</title>
        <authorList>
            <person name="Zhang G."/>
            <person name="Fan Y."/>
            <person name="Yao Y."/>
            <person name="Huang Z."/>
        </authorList>
    </citation>
    <scope>NUCLEOTIDE SEQUENCE [LARGE SCALE GENOMIC DNA]</scope>
</reference>
<organism evidence="2 3">
    <name type="scientific">Tupaia chinensis</name>
    <name type="common">Chinese tree shrew</name>
    <name type="synonym">Tupaia belangeri chinensis</name>
    <dbReference type="NCBI Taxonomy" id="246437"/>
    <lineage>
        <taxon>Eukaryota</taxon>
        <taxon>Metazoa</taxon>
        <taxon>Chordata</taxon>
        <taxon>Craniata</taxon>
        <taxon>Vertebrata</taxon>
        <taxon>Euteleostomi</taxon>
        <taxon>Mammalia</taxon>
        <taxon>Eutheria</taxon>
        <taxon>Euarchontoglires</taxon>
        <taxon>Scandentia</taxon>
        <taxon>Tupaiidae</taxon>
        <taxon>Tupaia</taxon>
    </lineage>
</organism>
<name>L9JEF1_TUPCH</name>
<feature type="region of interest" description="Disordered" evidence="1">
    <location>
        <begin position="158"/>
        <end position="179"/>
    </location>
</feature>
<proteinExistence type="predicted"/>
<dbReference type="EMBL" id="KB321128">
    <property type="protein sequence ID" value="ELW47357.1"/>
    <property type="molecule type" value="Genomic_DNA"/>
</dbReference>
<evidence type="ECO:0000313" key="3">
    <source>
        <dbReference type="Proteomes" id="UP000011518"/>
    </source>
</evidence>
<evidence type="ECO:0000313" key="2">
    <source>
        <dbReference type="EMBL" id="ELW47357.1"/>
    </source>
</evidence>
<protein>
    <submittedName>
        <fullName evidence="2">Uncharacterized protein</fullName>
    </submittedName>
</protein>
<keyword evidence="3" id="KW-1185">Reference proteome</keyword>
<dbReference type="Proteomes" id="UP000011518">
    <property type="component" value="Unassembled WGS sequence"/>
</dbReference>
<reference evidence="3" key="2">
    <citation type="journal article" date="2013" name="Nat. Commun.">
        <title>Genome of the Chinese tree shrew.</title>
        <authorList>
            <person name="Fan Y."/>
            <person name="Huang Z.Y."/>
            <person name="Cao C.C."/>
            <person name="Chen C.S."/>
            <person name="Chen Y.X."/>
            <person name="Fan D.D."/>
            <person name="He J."/>
            <person name="Hou H.L."/>
            <person name="Hu L."/>
            <person name="Hu X.T."/>
            <person name="Jiang X.T."/>
            <person name="Lai R."/>
            <person name="Lang Y.S."/>
            <person name="Liang B."/>
            <person name="Liao S.G."/>
            <person name="Mu D."/>
            <person name="Ma Y.Y."/>
            <person name="Niu Y.Y."/>
            <person name="Sun X.Q."/>
            <person name="Xia J.Q."/>
            <person name="Xiao J."/>
            <person name="Xiong Z.Q."/>
            <person name="Xu L."/>
            <person name="Yang L."/>
            <person name="Zhang Y."/>
            <person name="Zhao W."/>
            <person name="Zhao X.D."/>
            <person name="Zheng Y.T."/>
            <person name="Zhou J.M."/>
            <person name="Zhu Y.B."/>
            <person name="Zhang G.J."/>
            <person name="Wang J."/>
            <person name="Yao Y.G."/>
        </authorList>
    </citation>
    <scope>NUCLEOTIDE SEQUENCE [LARGE SCALE GENOMIC DNA]</scope>
</reference>